<proteinExistence type="predicted"/>
<keyword evidence="1" id="KW-1133">Transmembrane helix</keyword>
<dbReference type="Proteomes" id="UP000824013">
    <property type="component" value="Unassembled WGS sequence"/>
</dbReference>
<feature type="transmembrane region" description="Helical" evidence="1">
    <location>
        <begin position="42"/>
        <end position="60"/>
    </location>
</feature>
<dbReference type="AlphaFoldDB" id="A0A9D1ZPC9"/>
<feature type="transmembrane region" description="Helical" evidence="1">
    <location>
        <begin position="91"/>
        <end position="108"/>
    </location>
</feature>
<evidence type="ECO:0000256" key="1">
    <source>
        <dbReference type="SAM" id="Phobius"/>
    </source>
</evidence>
<reference evidence="2" key="2">
    <citation type="submission" date="2021-04" db="EMBL/GenBank/DDBJ databases">
        <authorList>
            <person name="Gilroy R."/>
        </authorList>
    </citation>
    <scope>NUCLEOTIDE SEQUENCE</scope>
    <source>
        <strain evidence="2">3204</strain>
    </source>
</reference>
<evidence type="ECO:0000313" key="2">
    <source>
        <dbReference type="EMBL" id="HIY93951.1"/>
    </source>
</evidence>
<organism evidence="2 3">
    <name type="scientific">Candidatus Companilactobacillus pullicola</name>
    <dbReference type="NCBI Taxonomy" id="2838523"/>
    <lineage>
        <taxon>Bacteria</taxon>
        <taxon>Bacillati</taxon>
        <taxon>Bacillota</taxon>
        <taxon>Bacilli</taxon>
        <taxon>Lactobacillales</taxon>
        <taxon>Lactobacillaceae</taxon>
        <taxon>Companilactobacillus</taxon>
    </lineage>
</organism>
<evidence type="ECO:0000313" key="3">
    <source>
        <dbReference type="Proteomes" id="UP000824013"/>
    </source>
</evidence>
<keyword evidence="1" id="KW-0472">Membrane</keyword>
<sequence length="114" mass="13652">MKNIWKTVEKSKTTYITLISIVLVFIMPILFKMFHLGRTDRIIWLFFIINILFSGFIGWFSRKYGLSFYNLVIFPVIFVISVFVKYGRYGYFLAGIYLVLSILIYYLFENEPKE</sequence>
<feature type="transmembrane region" description="Helical" evidence="1">
    <location>
        <begin position="12"/>
        <end position="30"/>
    </location>
</feature>
<keyword evidence="1" id="KW-0812">Transmembrane</keyword>
<feature type="transmembrane region" description="Helical" evidence="1">
    <location>
        <begin position="66"/>
        <end position="84"/>
    </location>
</feature>
<dbReference type="EMBL" id="DXCM01000098">
    <property type="protein sequence ID" value="HIY93951.1"/>
    <property type="molecule type" value="Genomic_DNA"/>
</dbReference>
<comment type="caution">
    <text evidence="2">The sequence shown here is derived from an EMBL/GenBank/DDBJ whole genome shotgun (WGS) entry which is preliminary data.</text>
</comment>
<accession>A0A9D1ZPC9</accession>
<gene>
    <name evidence="2" type="ORF">H9820_13540</name>
</gene>
<reference evidence="2" key="1">
    <citation type="journal article" date="2021" name="PeerJ">
        <title>Extensive microbial diversity within the chicken gut microbiome revealed by metagenomics and culture.</title>
        <authorList>
            <person name="Gilroy R."/>
            <person name="Ravi A."/>
            <person name="Getino M."/>
            <person name="Pursley I."/>
            <person name="Horton D.L."/>
            <person name="Alikhan N.F."/>
            <person name="Baker D."/>
            <person name="Gharbi K."/>
            <person name="Hall N."/>
            <person name="Watson M."/>
            <person name="Adriaenssens E.M."/>
            <person name="Foster-Nyarko E."/>
            <person name="Jarju S."/>
            <person name="Secka A."/>
            <person name="Antonio M."/>
            <person name="Oren A."/>
            <person name="Chaudhuri R.R."/>
            <person name="La Ragione R."/>
            <person name="Hildebrand F."/>
            <person name="Pallen M.J."/>
        </authorList>
    </citation>
    <scope>NUCLEOTIDE SEQUENCE</scope>
    <source>
        <strain evidence="2">3204</strain>
    </source>
</reference>
<protein>
    <submittedName>
        <fullName evidence="2">Uncharacterized protein</fullName>
    </submittedName>
</protein>
<name>A0A9D1ZPC9_9LACO</name>